<dbReference type="Proteomes" id="UP000789920">
    <property type="component" value="Unassembled WGS sequence"/>
</dbReference>
<feature type="non-terminal residue" evidence="1">
    <location>
        <position position="1"/>
    </location>
</feature>
<dbReference type="EMBL" id="CAJVQC010058306">
    <property type="protein sequence ID" value="CAG8798546.1"/>
    <property type="molecule type" value="Genomic_DNA"/>
</dbReference>
<protein>
    <submittedName>
        <fullName evidence="1">15560_t:CDS:1</fullName>
    </submittedName>
</protein>
<reference evidence="1" key="1">
    <citation type="submission" date="2021-06" db="EMBL/GenBank/DDBJ databases">
        <authorList>
            <person name="Kallberg Y."/>
            <person name="Tangrot J."/>
            <person name="Rosling A."/>
        </authorList>
    </citation>
    <scope>NUCLEOTIDE SEQUENCE</scope>
    <source>
        <strain evidence="1">MA461A</strain>
    </source>
</reference>
<gene>
    <name evidence="1" type="ORF">RPERSI_LOCUS20543</name>
</gene>
<feature type="non-terminal residue" evidence="1">
    <location>
        <position position="49"/>
    </location>
</feature>
<evidence type="ECO:0000313" key="2">
    <source>
        <dbReference type="Proteomes" id="UP000789920"/>
    </source>
</evidence>
<name>A0ACA9RL45_9GLOM</name>
<organism evidence="1 2">
    <name type="scientific">Racocetra persica</name>
    <dbReference type="NCBI Taxonomy" id="160502"/>
    <lineage>
        <taxon>Eukaryota</taxon>
        <taxon>Fungi</taxon>
        <taxon>Fungi incertae sedis</taxon>
        <taxon>Mucoromycota</taxon>
        <taxon>Glomeromycotina</taxon>
        <taxon>Glomeromycetes</taxon>
        <taxon>Diversisporales</taxon>
        <taxon>Gigasporaceae</taxon>
        <taxon>Racocetra</taxon>
    </lineage>
</organism>
<sequence>TLVKRKHKQAKDKDFLQGIAQNTVQCESTLSNESNNKQKVFGIITDAEK</sequence>
<comment type="caution">
    <text evidence="1">The sequence shown here is derived from an EMBL/GenBank/DDBJ whole genome shotgun (WGS) entry which is preliminary data.</text>
</comment>
<proteinExistence type="predicted"/>
<keyword evidence="2" id="KW-1185">Reference proteome</keyword>
<accession>A0ACA9RL45</accession>
<evidence type="ECO:0000313" key="1">
    <source>
        <dbReference type="EMBL" id="CAG8798546.1"/>
    </source>
</evidence>